<sequence length="354" mass="39024">MVADKHIEVINVSKHFKTDSGQATALDNVSFEVNRGDIFGIIGQSGAGKSTLLRTLNKLEDVSFGRVFVDNIDIASIDYASLLNLRKKIGMIFQHFNLFSSRSVVANVEFPLISSGYKRSEARKTALALLERVGLQEKAFDKPSKLSGGQKQRVGIARALAHNPEILLCDEATSALDPETTHSILSLLKEINKELGITIILITHDMGVIKKICNRLVVLSKGKIVETGSTHEIFSNPKAEETQRLLSPLSLDGISSLNGYFESKPTHQKYKKILKLSFPGKTLSQGIPISVLYLLGKESEIIKSNIEQYESFILGNIIAVTPQHLDLEVLRLNPVIKDYNVNIEVMGYVSDHAG</sequence>
<feature type="domain" description="ABC transporter" evidence="12">
    <location>
        <begin position="7"/>
        <end position="246"/>
    </location>
</feature>
<evidence type="ECO:0000256" key="7">
    <source>
        <dbReference type="ARBA" id="ARBA00022741"/>
    </source>
</evidence>
<dbReference type="Pfam" id="PF00005">
    <property type="entry name" value="ABC_tran"/>
    <property type="match status" value="1"/>
</dbReference>
<evidence type="ECO:0000256" key="1">
    <source>
        <dbReference type="ARBA" id="ARBA00002579"/>
    </source>
</evidence>
<comment type="function">
    <text evidence="1">Part of the ABC transporter FtsEX involved in cellular division. Important for assembly or stability of the septal ring.</text>
</comment>
<dbReference type="GO" id="GO:0016887">
    <property type="term" value="F:ATP hydrolysis activity"/>
    <property type="evidence" value="ECO:0007669"/>
    <property type="project" value="InterPro"/>
</dbReference>
<proteinExistence type="inferred from homology"/>
<dbReference type="InterPro" id="IPR003593">
    <property type="entry name" value="AAA+_ATPase"/>
</dbReference>
<evidence type="ECO:0000256" key="9">
    <source>
        <dbReference type="ARBA" id="ARBA00022967"/>
    </source>
</evidence>
<dbReference type="GO" id="GO:0006865">
    <property type="term" value="P:amino acid transport"/>
    <property type="evidence" value="ECO:0007669"/>
    <property type="project" value="UniProtKB-KW"/>
</dbReference>
<dbReference type="PROSITE" id="PS00211">
    <property type="entry name" value="ABC_TRANSPORTER_1"/>
    <property type="match status" value="1"/>
</dbReference>
<evidence type="ECO:0000313" key="13">
    <source>
        <dbReference type="EMBL" id="RPD93068.1"/>
    </source>
</evidence>
<dbReference type="GO" id="GO:0005524">
    <property type="term" value="F:ATP binding"/>
    <property type="evidence" value="ECO:0007669"/>
    <property type="project" value="UniProtKB-KW"/>
</dbReference>
<keyword evidence="9" id="KW-1278">Translocase</keyword>
<dbReference type="PANTHER" id="PTHR43166">
    <property type="entry name" value="AMINO ACID IMPORT ATP-BINDING PROTEIN"/>
    <property type="match status" value="1"/>
</dbReference>
<keyword evidence="7" id="KW-0547">Nucleotide-binding</keyword>
<comment type="caution">
    <text evidence="13">The sequence shown here is derived from an EMBL/GenBank/DDBJ whole genome shotgun (WGS) entry which is preliminary data.</text>
</comment>
<dbReference type="SUPFAM" id="SSF52540">
    <property type="entry name" value="P-loop containing nucleoside triphosphate hydrolases"/>
    <property type="match status" value="1"/>
</dbReference>
<dbReference type="FunFam" id="3.40.50.300:FF:000056">
    <property type="entry name" value="Cell division ATP-binding protein FtsE"/>
    <property type="match status" value="1"/>
</dbReference>
<evidence type="ECO:0000313" key="14">
    <source>
        <dbReference type="Proteomes" id="UP000281332"/>
    </source>
</evidence>
<dbReference type="InterPro" id="IPR003439">
    <property type="entry name" value="ABC_transporter-like_ATP-bd"/>
</dbReference>
<evidence type="ECO:0000256" key="8">
    <source>
        <dbReference type="ARBA" id="ARBA00022840"/>
    </source>
</evidence>
<dbReference type="InterPro" id="IPR017871">
    <property type="entry name" value="ABC_transporter-like_CS"/>
</dbReference>
<evidence type="ECO:0000256" key="11">
    <source>
        <dbReference type="ARBA" id="ARBA00023136"/>
    </source>
</evidence>
<dbReference type="EMBL" id="RMVG01000034">
    <property type="protein sequence ID" value="RPD93068.1"/>
    <property type="molecule type" value="Genomic_DNA"/>
</dbReference>
<dbReference type="SMART" id="SM00382">
    <property type="entry name" value="AAA"/>
    <property type="match status" value="1"/>
</dbReference>
<keyword evidence="6" id="KW-1003">Cell membrane</keyword>
<dbReference type="PANTHER" id="PTHR43166:SF30">
    <property type="entry name" value="METHIONINE IMPORT ATP-BINDING PROTEIN METN"/>
    <property type="match status" value="1"/>
</dbReference>
<comment type="similarity">
    <text evidence="3">Belongs to the ABC transporter superfamily. Drug exporter-2 (TC 3.A.1.117) family.</text>
</comment>
<keyword evidence="8 13" id="KW-0067">ATP-binding</keyword>
<name>A0A3N4NE20_9GAMM</name>
<reference evidence="13 14" key="1">
    <citation type="submission" date="2018-11" db="EMBL/GenBank/DDBJ databases">
        <title>Whole genome sequencing of Pantoea sp. RIT388.</title>
        <authorList>
            <person name="Gan H.M."/>
            <person name="Hudson A.O."/>
        </authorList>
    </citation>
    <scope>NUCLEOTIDE SEQUENCE [LARGE SCALE GENOMIC DNA]</scope>
    <source>
        <strain evidence="13 14">RIT388</strain>
    </source>
</reference>
<comment type="subcellular location">
    <subcellularLocation>
        <location evidence="2">Cell inner membrane</location>
        <topology evidence="2">Peripheral membrane protein</topology>
    </subcellularLocation>
</comment>
<evidence type="ECO:0000256" key="10">
    <source>
        <dbReference type="ARBA" id="ARBA00022970"/>
    </source>
</evidence>
<dbReference type="Proteomes" id="UP000281332">
    <property type="component" value="Unassembled WGS sequence"/>
</dbReference>
<dbReference type="OrthoDB" id="9802264at2"/>
<dbReference type="InterPro" id="IPR050086">
    <property type="entry name" value="MetN_ABC_transporter-like"/>
</dbReference>
<protein>
    <recommendedName>
        <fullName evidence="4">Cell division ATP-binding protein FtsE</fullName>
    </recommendedName>
</protein>
<accession>A0A3N4NE20</accession>
<keyword evidence="14" id="KW-1185">Reference proteome</keyword>
<keyword evidence="11" id="KW-0472">Membrane</keyword>
<evidence type="ECO:0000256" key="5">
    <source>
        <dbReference type="ARBA" id="ARBA00022448"/>
    </source>
</evidence>
<evidence type="ECO:0000256" key="4">
    <source>
        <dbReference type="ARBA" id="ARBA00020019"/>
    </source>
</evidence>
<organism evidence="13 14">
    <name type="scientific">Candidatus Pantoea deserta</name>
    <dbReference type="NCBI Taxonomy" id="1869313"/>
    <lineage>
        <taxon>Bacteria</taxon>
        <taxon>Pseudomonadati</taxon>
        <taxon>Pseudomonadota</taxon>
        <taxon>Gammaproteobacteria</taxon>
        <taxon>Enterobacterales</taxon>
        <taxon>Erwiniaceae</taxon>
        <taxon>Pantoea</taxon>
    </lineage>
</organism>
<evidence type="ECO:0000259" key="12">
    <source>
        <dbReference type="PROSITE" id="PS50893"/>
    </source>
</evidence>
<dbReference type="InterPro" id="IPR027417">
    <property type="entry name" value="P-loop_NTPase"/>
</dbReference>
<evidence type="ECO:0000256" key="2">
    <source>
        <dbReference type="ARBA" id="ARBA00004417"/>
    </source>
</evidence>
<dbReference type="AlphaFoldDB" id="A0A3N4NE20"/>
<keyword evidence="10" id="KW-0029">Amino-acid transport</keyword>
<dbReference type="PROSITE" id="PS50893">
    <property type="entry name" value="ABC_TRANSPORTER_2"/>
    <property type="match status" value="1"/>
</dbReference>
<evidence type="ECO:0000256" key="6">
    <source>
        <dbReference type="ARBA" id="ARBA00022475"/>
    </source>
</evidence>
<gene>
    <name evidence="13" type="ORF">BBB56_22785</name>
</gene>
<dbReference type="GO" id="GO:0005886">
    <property type="term" value="C:plasma membrane"/>
    <property type="evidence" value="ECO:0007669"/>
    <property type="project" value="UniProtKB-SubCell"/>
</dbReference>
<evidence type="ECO:0000256" key="3">
    <source>
        <dbReference type="ARBA" id="ARBA00006526"/>
    </source>
</evidence>
<dbReference type="Gene3D" id="3.40.50.300">
    <property type="entry name" value="P-loop containing nucleotide triphosphate hydrolases"/>
    <property type="match status" value="1"/>
</dbReference>
<keyword evidence="5" id="KW-0813">Transport</keyword>